<protein>
    <submittedName>
        <fullName evidence="1">Uncharacterized protein</fullName>
    </submittedName>
</protein>
<evidence type="ECO:0000313" key="1">
    <source>
        <dbReference type="EMBL" id="KHF42388.1"/>
    </source>
</evidence>
<name>A0A837D6F8_9PSEU</name>
<dbReference type="Proteomes" id="UP000030848">
    <property type="component" value="Unassembled WGS sequence"/>
</dbReference>
<sequence length="90" mass="9756">MHVSDEAGTVELVGAHGSPHVWVTCLLGGYVDDPLPEGGGWFLFSDGDGWFFGIVGRFGGVLLRYDRRFSATAGVRVLIHHGRAGVRCER</sequence>
<dbReference type="AlphaFoldDB" id="A0A837D6F8"/>
<dbReference type="EMBL" id="JRZE01000006">
    <property type="protein sequence ID" value="KHF42388.1"/>
    <property type="molecule type" value="Genomic_DNA"/>
</dbReference>
<reference evidence="1 2" key="1">
    <citation type="submission" date="2014-10" db="EMBL/GenBank/DDBJ databases">
        <title>Genome sequence of Micropolyspora internatus JCM3315.</title>
        <authorList>
            <person name="Shin S.-K."/>
            <person name="Yi H."/>
        </authorList>
    </citation>
    <scope>NUCLEOTIDE SEQUENCE [LARGE SCALE GENOMIC DNA]</scope>
    <source>
        <strain evidence="1 2">JCM 3315</strain>
    </source>
</reference>
<organism evidence="1 2">
    <name type="scientific">Saccharomonospora viridis</name>
    <dbReference type="NCBI Taxonomy" id="1852"/>
    <lineage>
        <taxon>Bacteria</taxon>
        <taxon>Bacillati</taxon>
        <taxon>Actinomycetota</taxon>
        <taxon>Actinomycetes</taxon>
        <taxon>Pseudonocardiales</taxon>
        <taxon>Pseudonocardiaceae</taxon>
        <taxon>Saccharomonospora</taxon>
    </lineage>
</organism>
<proteinExistence type="predicted"/>
<comment type="caution">
    <text evidence="1">The sequence shown here is derived from an EMBL/GenBank/DDBJ whole genome shotgun (WGS) entry which is preliminary data.</text>
</comment>
<gene>
    <name evidence="1" type="ORF">MINT15_25900</name>
</gene>
<evidence type="ECO:0000313" key="2">
    <source>
        <dbReference type="Proteomes" id="UP000030848"/>
    </source>
</evidence>
<accession>A0A837D6F8</accession>